<evidence type="ECO:0000256" key="5">
    <source>
        <dbReference type="ARBA" id="ARBA00022989"/>
    </source>
</evidence>
<keyword evidence="6 7" id="KW-0472">Membrane</keyword>
<comment type="subcellular location">
    <subcellularLocation>
        <location evidence="1 7">Cell membrane</location>
        <topology evidence="1 7">Multi-pass membrane protein</topology>
    </subcellularLocation>
</comment>
<keyword evidence="4 7" id="KW-0812">Transmembrane</keyword>
<feature type="region of interest" description="Disordered" evidence="8">
    <location>
        <begin position="207"/>
        <end position="227"/>
    </location>
</feature>
<feature type="compositionally biased region" description="Polar residues" evidence="8">
    <location>
        <begin position="209"/>
        <end position="227"/>
    </location>
</feature>
<dbReference type="InterPro" id="IPR032818">
    <property type="entry name" value="DedA-like"/>
</dbReference>
<evidence type="ECO:0000256" key="3">
    <source>
        <dbReference type="ARBA" id="ARBA00022475"/>
    </source>
</evidence>
<evidence type="ECO:0000313" key="11">
    <source>
        <dbReference type="Proteomes" id="UP001521931"/>
    </source>
</evidence>
<dbReference type="RefSeq" id="WP_239266331.1">
    <property type="nucleotide sequence ID" value="NZ_JAKRCV010000084.1"/>
</dbReference>
<feature type="transmembrane region" description="Helical" evidence="7">
    <location>
        <begin position="58"/>
        <end position="74"/>
    </location>
</feature>
<dbReference type="EMBL" id="JAKRCV010000084">
    <property type="protein sequence ID" value="MCG7323558.1"/>
    <property type="molecule type" value="Genomic_DNA"/>
</dbReference>
<comment type="caution">
    <text evidence="10">The sequence shown here is derived from an EMBL/GenBank/DDBJ whole genome shotgun (WGS) entry which is preliminary data.</text>
</comment>
<feature type="domain" description="VTT" evidence="9">
    <location>
        <begin position="38"/>
        <end position="159"/>
    </location>
</feature>
<evidence type="ECO:0000256" key="2">
    <source>
        <dbReference type="ARBA" id="ARBA00010792"/>
    </source>
</evidence>
<feature type="transmembrane region" description="Helical" evidence="7">
    <location>
        <begin position="12"/>
        <end position="38"/>
    </location>
</feature>
<dbReference type="PANTHER" id="PTHR30353:SF0">
    <property type="entry name" value="TRANSMEMBRANE PROTEIN"/>
    <property type="match status" value="1"/>
</dbReference>
<evidence type="ECO:0000256" key="4">
    <source>
        <dbReference type="ARBA" id="ARBA00022692"/>
    </source>
</evidence>
<name>A0ABS9Q6R7_9MICO</name>
<evidence type="ECO:0000256" key="8">
    <source>
        <dbReference type="SAM" id="MobiDB-lite"/>
    </source>
</evidence>
<evidence type="ECO:0000256" key="7">
    <source>
        <dbReference type="RuleBase" id="RU367016"/>
    </source>
</evidence>
<proteinExistence type="inferred from homology"/>
<dbReference type="Proteomes" id="UP001521931">
    <property type="component" value="Unassembled WGS sequence"/>
</dbReference>
<evidence type="ECO:0000256" key="1">
    <source>
        <dbReference type="ARBA" id="ARBA00004651"/>
    </source>
</evidence>
<evidence type="ECO:0000256" key="6">
    <source>
        <dbReference type="ARBA" id="ARBA00023136"/>
    </source>
</evidence>
<organism evidence="10 11">
    <name type="scientific">Arsenicicoccus bolidensis</name>
    <dbReference type="NCBI Taxonomy" id="229480"/>
    <lineage>
        <taxon>Bacteria</taxon>
        <taxon>Bacillati</taxon>
        <taxon>Actinomycetota</taxon>
        <taxon>Actinomycetes</taxon>
        <taxon>Micrococcales</taxon>
        <taxon>Intrasporangiaceae</taxon>
        <taxon>Arsenicicoccus</taxon>
    </lineage>
</organism>
<gene>
    <name evidence="10" type="ORF">MHL29_16910</name>
</gene>
<keyword evidence="11" id="KW-1185">Reference proteome</keyword>
<feature type="transmembrane region" description="Helical" evidence="7">
    <location>
        <begin position="150"/>
        <end position="170"/>
    </location>
</feature>
<sequence length="227" mass="23565">MNLLHALTDPGPLLGTVGLLGLLALVFAETGLLVGFFLPGDSLLFVAGLLATQPHGFAPLWVVLGLVPVAAFLGDQVGFTIGRRLGPSVLASRAARLMGPDAIAKAQQFFDTHGARTVFLARFVPVVRTLVPTMAGVAGMSRRTFITYNIAGAIAWGVGMPLIGAVLGGFDVVRLHIDLIVLGIVALSLVPAAAHLITARRTQPRHHVSTANITASTPASTTGSQRA</sequence>
<evidence type="ECO:0000259" key="9">
    <source>
        <dbReference type="Pfam" id="PF09335"/>
    </source>
</evidence>
<keyword evidence="3 7" id="KW-1003">Cell membrane</keyword>
<evidence type="ECO:0000313" key="10">
    <source>
        <dbReference type="EMBL" id="MCG7323558.1"/>
    </source>
</evidence>
<dbReference type="InterPro" id="IPR032816">
    <property type="entry name" value="VTT_dom"/>
</dbReference>
<protein>
    <submittedName>
        <fullName evidence="10">DedA family protein</fullName>
    </submittedName>
</protein>
<accession>A0ABS9Q6R7</accession>
<feature type="transmembrane region" description="Helical" evidence="7">
    <location>
        <begin position="176"/>
        <end position="197"/>
    </location>
</feature>
<reference evidence="10 11" key="1">
    <citation type="submission" date="2022-02" db="EMBL/GenBank/DDBJ databases">
        <title>Uncovering new skin microbiome diversity through culturing and metagenomics.</title>
        <authorList>
            <person name="Conlan S."/>
            <person name="Deming C."/>
            <person name="Nisc Comparative Sequencing Program N."/>
            <person name="Segre J.A."/>
        </authorList>
    </citation>
    <scope>NUCLEOTIDE SEQUENCE [LARGE SCALE GENOMIC DNA]</scope>
    <source>
        <strain evidence="10 11">ACRQZ</strain>
    </source>
</reference>
<dbReference type="PANTHER" id="PTHR30353">
    <property type="entry name" value="INNER MEMBRANE PROTEIN DEDA-RELATED"/>
    <property type="match status" value="1"/>
</dbReference>
<dbReference type="Pfam" id="PF09335">
    <property type="entry name" value="VTT_dom"/>
    <property type="match status" value="1"/>
</dbReference>
<keyword evidence="5 7" id="KW-1133">Transmembrane helix</keyword>
<comment type="similarity">
    <text evidence="2 7">Belongs to the DedA family.</text>
</comment>